<dbReference type="AlphaFoldDB" id="A0A0A8YH36"/>
<proteinExistence type="predicted"/>
<sequence>MASVTFLPYIYRGAPSPLMCYSSTHSTLFCRAATSSPSRTFARTEGCKSRPLEPRLAATSHGRDRDWSSSSYFFYWSSGDCCCSIFLLE</sequence>
<evidence type="ECO:0000313" key="1">
    <source>
        <dbReference type="EMBL" id="JAD24670.1"/>
    </source>
</evidence>
<dbReference type="EMBL" id="GBRH01273225">
    <property type="protein sequence ID" value="JAD24670.1"/>
    <property type="molecule type" value="Transcribed_RNA"/>
</dbReference>
<reference evidence="1" key="1">
    <citation type="submission" date="2014-09" db="EMBL/GenBank/DDBJ databases">
        <authorList>
            <person name="Magalhaes I.L.F."/>
            <person name="Oliveira U."/>
            <person name="Santos F.R."/>
            <person name="Vidigal T.H.D.A."/>
            <person name="Brescovit A.D."/>
            <person name="Santos A.J."/>
        </authorList>
    </citation>
    <scope>NUCLEOTIDE SEQUENCE</scope>
    <source>
        <tissue evidence="1">Shoot tissue taken approximately 20 cm above the soil surface</tissue>
    </source>
</reference>
<reference evidence="1" key="2">
    <citation type="journal article" date="2015" name="Data Brief">
        <title>Shoot transcriptome of the giant reed, Arundo donax.</title>
        <authorList>
            <person name="Barrero R.A."/>
            <person name="Guerrero F.D."/>
            <person name="Moolhuijzen P."/>
            <person name="Goolsby J.A."/>
            <person name="Tidwell J."/>
            <person name="Bellgard S.E."/>
            <person name="Bellgard M.I."/>
        </authorList>
    </citation>
    <scope>NUCLEOTIDE SEQUENCE</scope>
    <source>
        <tissue evidence="1">Shoot tissue taken approximately 20 cm above the soil surface</tissue>
    </source>
</reference>
<organism evidence="1">
    <name type="scientific">Arundo donax</name>
    <name type="common">Giant reed</name>
    <name type="synonym">Donax arundinaceus</name>
    <dbReference type="NCBI Taxonomy" id="35708"/>
    <lineage>
        <taxon>Eukaryota</taxon>
        <taxon>Viridiplantae</taxon>
        <taxon>Streptophyta</taxon>
        <taxon>Embryophyta</taxon>
        <taxon>Tracheophyta</taxon>
        <taxon>Spermatophyta</taxon>
        <taxon>Magnoliopsida</taxon>
        <taxon>Liliopsida</taxon>
        <taxon>Poales</taxon>
        <taxon>Poaceae</taxon>
        <taxon>PACMAD clade</taxon>
        <taxon>Arundinoideae</taxon>
        <taxon>Arundineae</taxon>
        <taxon>Arundo</taxon>
    </lineage>
</organism>
<accession>A0A0A8YH36</accession>
<name>A0A0A8YH36_ARUDO</name>
<protein>
    <submittedName>
        <fullName evidence="1">Uncharacterized protein</fullName>
    </submittedName>
</protein>